<evidence type="ECO:0000256" key="2">
    <source>
        <dbReference type="ARBA" id="ARBA00005194"/>
    </source>
</evidence>
<evidence type="ECO:0000256" key="6">
    <source>
        <dbReference type="ARBA" id="ARBA00023098"/>
    </source>
</evidence>
<dbReference type="PANTHER" id="PTHR45266">
    <property type="entry name" value="OXALOACETATE DECARBOXYLASE ALPHA CHAIN"/>
    <property type="match status" value="1"/>
</dbReference>
<evidence type="ECO:0000259" key="10">
    <source>
        <dbReference type="PROSITE" id="PS50968"/>
    </source>
</evidence>
<evidence type="ECO:0000256" key="9">
    <source>
        <dbReference type="RuleBase" id="RU364072"/>
    </source>
</evidence>
<evidence type="ECO:0000256" key="8">
    <source>
        <dbReference type="ARBA" id="ARBA00023267"/>
    </source>
</evidence>
<dbReference type="Proteomes" id="UP001055804">
    <property type="component" value="Unassembled WGS sequence"/>
</dbReference>
<gene>
    <name evidence="11" type="primary">accB</name>
    <name evidence="11" type="ORF">NJQ99_04575</name>
</gene>
<keyword evidence="7 9" id="KW-0275">Fatty acid biosynthesis</keyword>
<keyword evidence="5 9" id="KW-0276">Fatty acid metabolism</keyword>
<dbReference type="GO" id="GO:0009317">
    <property type="term" value="C:acetyl-CoA carboxylase complex"/>
    <property type="evidence" value="ECO:0007669"/>
    <property type="project" value="InterPro"/>
</dbReference>
<dbReference type="PRINTS" id="PR01071">
    <property type="entry name" value="ACOABIOTINCC"/>
</dbReference>
<dbReference type="SUPFAM" id="SSF51230">
    <property type="entry name" value="Single hybrid motif"/>
    <property type="match status" value="1"/>
</dbReference>
<keyword evidence="11" id="KW-0436">Ligase</keyword>
<dbReference type="InterPro" id="IPR001882">
    <property type="entry name" value="Biotin_BS"/>
</dbReference>
<evidence type="ECO:0000256" key="7">
    <source>
        <dbReference type="ARBA" id="ARBA00023160"/>
    </source>
</evidence>
<comment type="caution">
    <text evidence="11">The sequence shown here is derived from an EMBL/GenBank/DDBJ whole genome shotgun (WGS) entry which is preliminary data.</text>
</comment>
<comment type="function">
    <text evidence="1 9">This protein is a component of the acetyl coenzyme A carboxylase complex; first, biotin carboxylase catalyzes the carboxylation of the carrier protein and then the transcarboxylase transfers the carboxyl group to form malonyl-CoA.</text>
</comment>
<dbReference type="PROSITE" id="PS50968">
    <property type="entry name" value="BIOTINYL_LIPOYL"/>
    <property type="match status" value="1"/>
</dbReference>
<reference evidence="11" key="1">
    <citation type="submission" date="2022-06" db="EMBL/GenBank/DDBJ databases">
        <title>Isolation and Genomics of Futiania mangrovii gen. nov., sp. nov., a Rare and Metabolically-versatile member in the Class Alphaproteobacteria.</title>
        <authorList>
            <person name="Liu L."/>
            <person name="Huang W.-C."/>
            <person name="Pan J."/>
            <person name="Li J."/>
            <person name="Huang Y."/>
            <person name="Du H."/>
            <person name="Liu Y."/>
            <person name="Li M."/>
        </authorList>
    </citation>
    <scope>NUCLEOTIDE SEQUENCE</scope>
    <source>
        <strain evidence="11">FT118</strain>
    </source>
</reference>
<dbReference type="InterPro" id="IPR011053">
    <property type="entry name" value="Single_hybrid_motif"/>
</dbReference>
<dbReference type="EMBL" id="JAMZFT010000001">
    <property type="protein sequence ID" value="MCP1335677.1"/>
    <property type="molecule type" value="Genomic_DNA"/>
</dbReference>
<dbReference type="AlphaFoldDB" id="A0A9J6P9S0"/>
<evidence type="ECO:0000256" key="5">
    <source>
        <dbReference type="ARBA" id="ARBA00022832"/>
    </source>
</evidence>
<evidence type="ECO:0000313" key="11">
    <source>
        <dbReference type="EMBL" id="MCP1335677.1"/>
    </source>
</evidence>
<keyword evidence="6 9" id="KW-0443">Lipid metabolism</keyword>
<keyword evidence="12" id="KW-1185">Reference proteome</keyword>
<sequence length="147" mass="15203">MAKGTIDQDLIRQLAALLDETKLTEIEVEQDGTRVRVSRAGGTVAMAAPAPLAAPAPAAEAVAPAAVHDPAKTVISPMVGTVYVAPEPGAAAFVQVGDQVQEGQTLFIVEAMKVMNPIAAPRGGRVKQILVADGEPVEYGEPLLVLE</sequence>
<comment type="pathway">
    <text evidence="2 9">Lipid metabolism; fatty acid biosynthesis.</text>
</comment>
<dbReference type="Pfam" id="PF00364">
    <property type="entry name" value="Biotin_lipoyl"/>
    <property type="match status" value="1"/>
</dbReference>
<name>A0A9J6P9S0_9PROT</name>
<dbReference type="PANTHER" id="PTHR45266:SF3">
    <property type="entry name" value="OXALOACETATE DECARBOXYLASE ALPHA CHAIN"/>
    <property type="match status" value="1"/>
</dbReference>
<dbReference type="RefSeq" id="WP_269331613.1">
    <property type="nucleotide sequence ID" value="NZ_JAMZFT010000001.1"/>
</dbReference>
<evidence type="ECO:0000256" key="3">
    <source>
        <dbReference type="ARBA" id="ARBA00017562"/>
    </source>
</evidence>
<dbReference type="GO" id="GO:0006633">
    <property type="term" value="P:fatty acid biosynthetic process"/>
    <property type="evidence" value="ECO:0007669"/>
    <property type="project" value="UniProtKB-KW"/>
</dbReference>
<accession>A0A9J6P9S0</accession>
<dbReference type="InterPro" id="IPR000089">
    <property type="entry name" value="Biotin_lipoyl"/>
</dbReference>
<evidence type="ECO:0000313" key="12">
    <source>
        <dbReference type="Proteomes" id="UP001055804"/>
    </source>
</evidence>
<evidence type="ECO:0000256" key="1">
    <source>
        <dbReference type="ARBA" id="ARBA00003761"/>
    </source>
</evidence>
<dbReference type="PROSITE" id="PS00188">
    <property type="entry name" value="BIOTIN"/>
    <property type="match status" value="1"/>
</dbReference>
<keyword evidence="8 9" id="KW-0092">Biotin</keyword>
<dbReference type="GO" id="GO:0003989">
    <property type="term" value="F:acetyl-CoA carboxylase activity"/>
    <property type="evidence" value="ECO:0007669"/>
    <property type="project" value="InterPro"/>
</dbReference>
<dbReference type="InterPro" id="IPR001249">
    <property type="entry name" value="AcCoA_biotinCC"/>
</dbReference>
<dbReference type="Gene3D" id="2.40.50.100">
    <property type="match status" value="1"/>
</dbReference>
<organism evidence="11 12">
    <name type="scientific">Futiania mangrovi</name>
    <dbReference type="NCBI Taxonomy" id="2959716"/>
    <lineage>
        <taxon>Bacteria</taxon>
        <taxon>Pseudomonadati</taxon>
        <taxon>Pseudomonadota</taxon>
        <taxon>Alphaproteobacteria</taxon>
        <taxon>Futianiales</taxon>
        <taxon>Futianiaceae</taxon>
        <taxon>Futiania</taxon>
    </lineage>
</organism>
<keyword evidence="4 9" id="KW-0444">Lipid biosynthesis</keyword>
<proteinExistence type="predicted"/>
<feature type="domain" description="Lipoyl-binding" evidence="10">
    <location>
        <begin position="64"/>
        <end position="147"/>
    </location>
</feature>
<dbReference type="NCBIfam" id="TIGR00531">
    <property type="entry name" value="BCCP"/>
    <property type="match status" value="1"/>
</dbReference>
<dbReference type="CDD" id="cd06850">
    <property type="entry name" value="biotinyl_domain"/>
    <property type="match status" value="1"/>
</dbReference>
<dbReference type="InterPro" id="IPR050709">
    <property type="entry name" value="Biotin_Carboxyl_Carrier/Decarb"/>
</dbReference>
<evidence type="ECO:0000256" key="4">
    <source>
        <dbReference type="ARBA" id="ARBA00022516"/>
    </source>
</evidence>
<protein>
    <recommendedName>
        <fullName evidence="3 9">Biotin carboxyl carrier protein of acetyl-CoA carboxylase</fullName>
    </recommendedName>
</protein>
<dbReference type="FunFam" id="2.40.50.100:FF:000003">
    <property type="entry name" value="Acetyl-CoA carboxylase biotin carboxyl carrier protein"/>
    <property type="match status" value="1"/>
</dbReference>